<dbReference type="Gene3D" id="3.10.20.90">
    <property type="entry name" value="Phosphatidylinositol 3-kinase Catalytic Subunit, Chain A, domain 1"/>
    <property type="match status" value="1"/>
</dbReference>
<evidence type="ECO:0000313" key="4">
    <source>
        <dbReference type="Proteomes" id="UP000245207"/>
    </source>
</evidence>
<evidence type="ECO:0000313" key="3">
    <source>
        <dbReference type="EMBL" id="PWA94445.1"/>
    </source>
</evidence>
<name>A0A2U1Q8V9_ARTAN</name>
<organism evidence="3 4">
    <name type="scientific">Artemisia annua</name>
    <name type="common">Sweet wormwood</name>
    <dbReference type="NCBI Taxonomy" id="35608"/>
    <lineage>
        <taxon>Eukaryota</taxon>
        <taxon>Viridiplantae</taxon>
        <taxon>Streptophyta</taxon>
        <taxon>Embryophyta</taxon>
        <taxon>Tracheophyta</taxon>
        <taxon>Spermatophyta</taxon>
        <taxon>Magnoliopsida</taxon>
        <taxon>eudicotyledons</taxon>
        <taxon>Gunneridae</taxon>
        <taxon>Pentapetalae</taxon>
        <taxon>asterids</taxon>
        <taxon>campanulids</taxon>
        <taxon>Asterales</taxon>
        <taxon>Asteraceae</taxon>
        <taxon>Asteroideae</taxon>
        <taxon>Anthemideae</taxon>
        <taxon>Artemisiinae</taxon>
        <taxon>Artemisia</taxon>
    </lineage>
</organism>
<dbReference type="CDD" id="cd06410">
    <property type="entry name" value="PB1_UP2"/>
    <property type="match status" value="1"/>
</dbReference>
<proteinExistence type="predicted"/>
<feature type="region of interest" description="Disordered" evidence="1">
    <location>
        <begin position="1"/>
        <end position="24"/>
    </location>
</feature>
<dbReference type="SMART" id="SM00666">
    <property type="entry name" value="PB1"/>
    <property type="match status" value="1"/>
</dbReference>
<dbReference type="Proteomes" id="UP000245207">
    <property type="component" value="Unassembled WGS sequence"/>
</dbReference>
<evidence type="ECO:0000256" key="1">
    <source>
        <dbReference type="SAM" id="MobiDB-lite"/>
    </source>
</evidence>
<feature type="compositionally biased region" description="Low complexity" evidence="1">
    <location>
        <begin position="1"/>
        <end position="21"/>
    </location>
</feature>
<dbReference type="OrthoDB" id="1938580at2759"/>
<dbReference type="EMBL" id="PKPP01000315">
    <property type="protein sequence ID" value="PWA94445.1"/>
    <property type="molecule type" value="Genomic_DNA"/>
</dbReference>
<dbReference type="SUPFAM" id="SSF54277">
    <property type="entry name" value="CAD &amp; PB1 domains"/>
    <property type="match status" value="1"/>
</dbReference>
<dbReference type="Pfam" id="PF00564">
    <property type="entry name" value="PB1"/>
    <property type="match status" value="1"/>
</dbReference>
<dbReference type="PANTHER" id="PTHR31066:SF85">
    <property type="entry name" value="OS02G0809100 PROTEIN"/>
    <property type="match status" value="1"/>
</dbReference>
<evidence type="ECO:0000259" key="2">
    <source>
        <dbReference type="SMART" id="SM00666"/>
    </source>
</evidence>
<dbReference type="PANTHER" id="PTHR31066">
    <property type="entry name" value="OS05G0427100 PROTEIN-RELATED"/>
    <property type="match status" value="1"/>
</dbReference>
<reference evidence="3 4" key="1">
    <citation type="journal article" date="2018" name="Mol. Plant">
        <title>The genome of Artemisia annua provides insight into the evolution of Asteraceae family and artemisinin biosynthesis.</title>
        <authorList>
            <person name="Shen Q."/>
            <person name="Zhang L."/>
            <person name="Liao Z."/>
            <person name="Wang S."/>
            <person name="Yan T."/>
            <person name="Shi P."/>
            <person name="Liu M."/>
            <person name="Fu X."/>
            <person name="Pan Q."/>
            <person name="Wang Y."/>
            <person name="Lv Z."/>
            <person name="Lu X."/>
            <person name="Zhang F."/>
            <person name="Jiang W."/>
            <person name="Ma Y."/>
            <person name="Chen M."/>
            <person name="Hao X."/>
            <person name="Li L."/>
            <person name="Tang Y."/>
            <person name="Lv G."/>
            <person name="Zhou Y."/>
            <person name="Sun X."/>
            <person name="Brodelius P.E."/>
            <person name="Rose J.K.C."/>
            <person name="Tang K."/>
        </authorList>
    </citation>
    <scope>NUCLEOTIDE SEQUENCE [LARGE SCALE GENOMIC DNA]</scope>
    <source>
        <strain evidence="4">cv. Huhao1</strain>
        <tissue evidence="3">Leaf</tissue>
    </source>
</reference>
<dbReference type="STRING" id="35608.A0A2U1Q8V9"/>
<accession>A0A2U1Q8V9</accession>
<gene>
    <name evidence="3" type="ORF">CTI12_AA061470</name>
</gene>
<dbReference type="InterPro" id="IPR000270">
    <property type="entry name" value="PB1_dom"/>
</dbReference>
<sequence>MDNNTTSYSSYPDSNASSSTPRSRDLDLEYDADINYKVKLMCSYGGKILPRPHDHFLTYIGGDTKILSVDRNLTFHNLLHKLSTLSSSNDNITTLSFKYQLPGEDLDALISVTNDEDLEHMMCEYDRIFKASVKPVRLRLFLFPLVSGTESASTDKTTTDQQQQWFVDALNAVQISSSSSPVSENNNPDYLFGFDKASNVPVVVQQVVESSVRPGSDVVASAVEVQKHAPPQQMQINMDPRAYYGDYYAKIQAAGPGQPRYWQDQRHMTTGGYPMSMAGTDSPVYLIPSSTGVYPSAAGAAPVPAPAVTTMRPVPQVGQGQAYYGMQRMVNPPEFYREQPMYGTMAQPQVQQPKVGAYQETLGMVRPQAELGYGHVGQLGPVGVDAMGRQVYYTASQGGMGPTYQPVVAAADMRQGPGLTVNQEGKMVVNPNKIP</sequence>
<comment type="caution">
    <text evidence="3">The sequence shown here is derived from an EMBL/GenBank/DDBJ whole genome shotgun (WGS) entry which is preliminary data.</text>
</comment>
<dbReference type="AlphaFoldDB" id="A0A2U1Q8V9"/>
<keyword evidence="4" id="KW-1185">Reference proteome</keyword>
<protein>
    <submittedName>
        <fullName evidence="3">Phox/Bem1p</fullName>
    </submittedName>
</protein>
<feature type="domain" description="PB1" evidence="2">
    <location>
        <begin position="52"/>
        <end position="145"/>
    </location>
</feature>
<dbReference type="InterPro" id="IPR053198">
    <property type="entry name" value="Gynoecium_Dev_Regulator"/>
</dbReference>